<proteinExistence type="predicted"/>
<organism evidence="2 3">
    <name type="scientific">Nocardia amamiensis</name>
    <dbReference type="NCBI Taxonomy" id="404578"/>
    <lineage>
        <taxon>Bacteria</taxon>
        <taxon>Bacillati</taxon>
        <taxon>Actinomycetota</taxon>
        <taxon>Actinomycetes</taxon>
        <taxon>Mycobacteriales</taxon>
        <taxon>Nocardiaceae</taxon>
        <taxon>Nocardia</taxon>
    </lineage>
</organism>
<dbReference type="EMBL" id="JADLQX010000011">
    <property type="protein sequence ID" value="MBF6299140.1"/>
    <property type="molecule type" value="Genomic_DNA"/>
</dbReference>
<evidence type="ECO:0000256" key="1">
    <source>
        <dbReference type="SAM" id="Phobius"/>
    </source>
</evidence>
<reference evidence="2 3" key="1">
    <citation type="submission" date="2020-10" db="EMBL/GenBank/DDBJ databases">
        <title>Identification of Nocardia species via Next-generation sequencing and recognition of intraspecies genetic diversity.</title>
        <authorList>
            <person name="Li P."/>
            <person name="Li P."/>
            <person name="Lu B."/>
        </authorList>
    </citation>
    <scope>NUCLEOTIDE SEQUENCE [LARGE SCALE GENOMIC DNA]</scope>
    <source>
        <strain evidence="2 3">BJ06-0157</strain>
    </source>
</reference>
<feature type="transmembrane region" description="Helical" evidence="1">
    <location>
        <begin position="6"/>
        <end position="28"/>
    </location>
</feature>
<keyword evidence="1" id="KW-1133">Transmembrane helix</keyword>
<gene>
    <name evidence="2" type="ORF">IU459_16550</name>
</gene>
<accession>A0ABS0CR94</accession>
<dbReference type="Proteomes" id="UP000702209">
    <property type="component" value="Unassembled WGS sequence"/>
</dbReference>
<evidence type="ECO:0000313" key="2">
    <source>
        <dbReference type="EMBL" id="MBF6299140.1"/>
    </source>
</evidence>
<evidence type="ECO:0000313" key="3">
    <source>
        <dbReference type="Proteomes" id="UP000702209"/>
    </source>
</evidence>
<sequence length="54" mass="6075">MIGDGWIMFGIAVAAGLPLAVLVAVLLWPERIPKGRSVEEIRQRIEDEDEDRSR</sequence>
<keyword evidence="1" id="KW-0472">Membrane</keyword>
<name>A0ABS0CR94_9NOCA</name>
<protein>
    <submittedName>
        <fullName evidence="2">Uncharacterized protein</fullName>
    </submittedName>
</protein>
<dbReference type="RefSeq" id="WP_195130425.1">
    <property type="nucleotide sequence ID" value="NZ_JADLQX010000011.1"/>
</dbReference>
<keyword evidence="1" id="KW-0812">Transmembrane</keyword>
<comment type="caution">
    <text evidence="2">The sequence shown here is derived from an EMBL/GenBank/DDBJ whole genome shotgun (WGS) entry which is preliminary data.</text>
</comment>
<keyword evidence="3" id="KW-1185">Reference proteome</keyword>